<dbReference type="HAMAP" id="MF_00532_B">
    <property type="entry name" value="Ribosomal_uS9_B"/>
    <property type="match status" value="1"/>
</dbReference>
<evidence type="ECO:0000256" key="5">
    <source>
        <dbReference type="HAMAP-Rule" id="MF_00532"/>
    </source>
</evidence>
<evidence type="ECO:0000256" key="2">
    <source>
        <dbReference type="ARBA" id="ARBA00022980"/>
    </source>
</evidence>
<evidence type="ECO:0000256" key="4">
    <source>
        <dbReference type="ARBA" id="ARBA00035259"/>
    </source>
</evidence>
<protein>
    <recommendedName>
        <fullName evidence="4 5">Small ribosomal subunit protein uS9</fullName>
    </recommendedName>
</protein>
<feature type="compositionally biased region" description="Basic residues" evidence="7">
    <location>
        <begin position="134"/>
        <end position="148"/>
    </location>
</feature>
<dbReference type="InterPro" id="IPR020568">
    <property type="entry name" value="Ribosomal_Su5_D2-typ_SF"/>
</dbReference>
<dbReference type="InterPro" id="IPR014721">
    <property type="entry name" value="Ribsml_uS5_D2-typ_fold_subgr"/>
</dbReference>
<dbReference type="Proteomes" id="UP000183192">
    <property type="component" value="Unassembled WGS sequence"/>
</dbReference>
<gene>
    <name evidence="5" type="primary">rpsI</name>
    <name evidence="8" type="ORF">AUJ27_01195</name>
</gene>
<dbReference type="STRING" id="1805146.AUJ27_01195"/>
<dbReference type="PANTHER" id="PTHR21569">
    <property type="entry name" value="RIBOSOMAL PROTEIN S9"/>
    <property type="match status" value="1"/>
</dbReference>
<accession>A0A1J4TCD7</accession>
<keyword evidence="3 5" id="KW-0687">Ribonucleoprotein</keyword>
<dbReference type="GO" id="GO:0003735">
    <property type="term" value="F:structural constituent of ribosome"/>
    <property type="evidence" value="ECO:0007669"/>
    <property type="project" value="InterPro"/>
</dbReference>
<sequence length="148" mass="16536">MTTIKHTNKPEAELEEIKFKGKFINSIGRRKSSSAQIRLYKNGNGAIIINGLKANKYFSQSLAAFILQPLKLAGHLRDFNISILAKGGGKVGQASAIKHGLTRALVIFDIKLRPSFKAKGWLTRDAREKERKKPGLKKARKAPQWAKR</sequence>
<evidence type="ECO:0000313" key="9">
    <source>
        <dbReference type="Proteomes" id="UP000183192"/>
    </source>
</evidence>
<dbReference type="Pfam" id="PF00380">
    <property type="entry name" value="Ribosomal_S9"/>
    <property type="match status" value="1"/>
</dbReference>
<dbReference type="PROSITE" id="PS00360">
    <property type="entry name" value="RIBOSOMAL_S9"/>
    <property type="match status" value="1"/>
</dbReference>
<evidence type="ECO:0000256" key="3">
    <source>
        <dbReference type="ARBA" id="ARBA00023274"/>
    </source>
</evidence>
<keyword evidence="2 5" id="KW-0689">Ribosomal protein</keyword>
<dbReference type="NCBIfam" id="NF001099">
    <property type="entry name" value="PRK00132.1"/>
    <property type="match status" value="1"/>
</dbReference>
<feature type="region of interest" description="Disordered" evidence="7">
    <location>
        <begin position="123"/>
        <end position="148"/>
    </location>
</feature>
<evidence type="ECO:0000313" key="8">
    <source>
        <dbReference type="EMBL" id="OIO08142.1"/>
    </source>
</evidence>
<organism evidence="8 9">
    <name type="scientific">Candidatus Falkowbacteria bacterium CG1_02_37_44</name>
    <dbReference type="NCBI Taxonomy" id="1805146"/>
    <lineage>
        <taxon>Bacteria</taxon>
        <taxon>Candidatus Falkowiibacteriota</taxon>
    </lineage>
</organism>
<evidence type="ECO:0000256" key="7">
    <source>
        <dbReference type="SAM" id="MobiDB-lite"/>
    </source>
</evidence>
<dbReference type="AlphaFoldDB" id="A0A1J4TCD7"/>
<evidence type="ECO:0000256" key="1">
    <source>
        <dbReference type="ARBA" id="ARBA00005251"/>
    </source>
</evidence>
<dbReference type="SUPFAM" id="SSF54211">
    <property type="entry name" value="Ribosomal protein S5 domain 2-like"/>
    <property type="match status" value="1"/>
</dbReference>
<dbReference type="InterPro" id="IPR020574">
    <property type="entry name" value="Ribosomal_uS9_CS"/>
</dbReference>
<name>A0A1J4TCD7_9BACT</name>
<dbReference type="GO" id="GO:0022627">
    <property type="term" value="C:cytosolic small ribosomal subunit"/>
    <property type="evidence" value="ECO:0007669"/>
    <property type="project" value="TreeGrafter"/>
</dbReference>
<dbReference type="InterPro" id="IPR023035">
    <property type="entry name" value="Ribosomal_uS9_bac/plastid"/>
</dbReference>
<dbReference type="GO" id="GO:0006412">
    <property type="term" value="P:translation"/>
    <property type="evidence" value="ECO:0007669"/>
    <property type="project" value="UniProtKB-UniRule"/>
</dbReference>
<comment type="caution">
    <text evidence="8">The sequence shown here is derived from an EMBL/GenBank/DDBJ whole genome shotgun (WGS) entry which is preliminary data.</text>
</comment>
<comment type="similarity">
    <text evidence="1 5 6">Belongs to the universal ribosomal protein uS9 family.</text>
</comment>
<dbReference type="Gene3D" id="3.30.230.10">
    <property type="match status" value="1"/>
</dbReference>
<reference evidence="8 9" key="1">
    <citation type="journal article" date="2016" name="Environ. Microbiol.">
        <title>Genomic resolution of a cold subsurface aquifer community provides metabolic insights for novel microbes adapted to high CO concentrations.</title>
        <authorList>
            <person name="Probst A.J."/>
            <person name="Castelle C.J."/>
            <person name="Singh A."/>
            <person name="Brown C.T."/>
            <person name="Anantharaman K."/>
            <person name="Sharon I."/>
            <person name="Hug L.A."/>
            <person name="Burstein D."/>
            <person name="Emerson J.B."/>
            <person name="Thomas B.C."/>
            <person name="Banfield J.F."/>
        </authorList>
    </citation>
    <scope>NUCLEOTIDE SEQUENCE [LARGE SCALE GENOMIC DNA]</scope>
    <source>
        <strain evidence="8">CG1_02_37_44</strain>
    </source>
</reference>
<dbReference type="GO" id="GO:0003723">
    <property type="term" value="F:RNA binding"/>
    <property type="evidence" value="ECO:0007669"/>
    <property type="project" value="TreeGrafter"/>
</dbReference>
<proteinExistence type="inferred from homology"/>
<dbReference type="InterPro" id="IPR000754">
    <property type="entry name" value="Ribosomal_uS9"/>
</dbReference>
<dbReference type="FunFam" id="3.30.230.10:FF:000001">
    <property type="entry name" value="30S ribosomal protein S9"/>
    <property type="match status" value="1"/>
</dbReference>
<evidence type="ECO:0000256" key="6">
    <source>
        <dbReference type="RuleBase" id="RU003815"/>
    </source>
</evidence>
<dbReference type="PANTHER" id="PTHR21569:SF1">
    <property type="entry name" value="SMALL RIBOSOMAL SUBUNIT PROTEIN US9M"/>
    <property type="match status" value="1"/>
</dbReference>
<feature type="compositionally biased region" description="Basic and acidic residues" evidence="7">
    <location>
        <begin position="123"/>
        <end position="133"/>
    </location>
</feature>
<dbReference type="EMBL" id="MNUU01000021">
    <property type="protein sequence ID" value="OIO08142.1"/>
    <property type="molecule type" value="Genomic_DNA"/>
</dbReference>